<accession>A0AAV7TNU8</accession>
<reference evidence="1" key="1">
    <citation type="journal article" date="2022" name="bioRxiv">
        <title>Sequencing and chromosome-scale assembly of the giantPleurodeles waltlgenome.</title>
        <authorList>
            <person name="Brown T."/>
            <person name="Elewa A."/>
            <person name="Iarovenko S."/>
            <person name="Subramanian E."/>
            <person name="Araus A.J."/>
            <person name="Petzold A."/>
            <person name="Susuki M."/>
            <person name="Suzuki K.-i.T."/>
            <person name="Hayashi T."/>
            <person name="Toyoda A."/>
            <person name="Oliveira C."/>
            <person name="Osipova E."/>
            <person name="Leigh N.D."/>
            <person name="Simon A."/>
            <person name="Yun M.H."/>
        </authorList>
    </citation>
    <scope>NUCLEOTIDE SEQUENCE</scope>
    <source>
        <strain evidence="1">20211129_DDA</strain>
        <tissue evidence="1">Liver</tissue>
    </source>
</reference>
<organism evidence="1 2">
    <name type="scientific">Pleurodeles waltl</name>
    <name type="common">Iberian ribbed newt</name>
    <dbReference type="NCBI Taxonomy" id="8319"/>
    <lineage>
        <taxon>Eukaryota</taxon>
        <taxon>Metazoa</taxon>
        <taxon>Chordata</taxon>
        <taxon>Craniata</taxon>
        <taxon>Vertebrata</taxon>
        <taxon>Euteleostomi</taxon>
        <taxon>Amphibia</taxon>
        <taxon>Batrachia</taxon>
        <taxon>Caudata</taxon>
        <taxon>Salamandroidea</taxon>
        <taxon>Salamandridae</taxon>
        <taxon>Pleurodelinae</taxon>
        <taxon>Pleurodeles</taxon>
    </lineage>
</organism>
<evidence type="ECO:0000313" key="1">
    <source>
        <dbReference type="EMBL" id="KAJ1178278.1"/>
    </source>
</evidence>
<comment type="caution">
    <text evidence="1">The sequence shown here is derived from an EMBL/GenBank/DDBJ whole genome shotgun (WGS) entry which is preliminary data.</text>
</comment>
<keyword evidence="2" id="KW-1185">Reference proteome</keyword>
<protein>
    <submittedName>
        <fullName evidence="1">Uncharacterized protein</fullName>
    </submittedName>
</protein>
<gene>
    <name evidence="1" type="ORF">NDU88_003525</name>
</gene>
<proteinExistence type="predicted"/>
<evidence type="ECO:0000313" key="2">
    <source>
        <dbReference type="Proteomes" id="UP001066276"/>
    </source>
</evidence>
<dbReference type="AlphaFoldDB" id="A0AAV7TNU8"/>
<name>A0AAV7TNU8_PLEWA</name>
<sequence length="127" mass="13079">MGTPGGPGDGDNLVGSPDNKNLEGTGIGCIVNGNNVRSGNLEWALLLPTCCAFRRDPGAVDPVGLRCGYSTRSWPLGGGPGAYFKWGVLQTGWCVLNTACPTGSDLRKEVPALPPEGLRAHACTAAL</sequence>
<dbReference type="EMBL" id="JANPWB010000006">
    <property type="protein sequence ID" value="KAJ1178278.1"/>
    <property type="molecule type" value="Genomic_DNA"/>
</dbReference>
<dbReference type="Proteomes" id="UP001066276">
    <property type="component" value="Chromosome 3_2"/>
</dbReference>